<dbReference type="Pfam" id="PF00293">
    <property type="entry name" value="NUDIX"/>
    <property type="match status" value="1"/>
</dbReference>
<dbReference type="AlphaFoldDB" id="A0A7Z0WI05"/>
<dbReference type="InterPro" id="IPR000086">
    <property type="entry name" value="NUDIX_hydrolase_dom"/>
</dbReference>
<evidence type="ECO:0000313" key="5">
    <source>
        <dbReference type="Proteomes" id="UP000185696"/>
    </source>
</evidence>
<dbReference type="PROSITE" id="PS51462">
    <property type="entry name" value="NUDIX"/>
    <property type="match status" value="1"/>
</dbReference>
<organism evidence="4 5">
    <name type="scientific">Actinophytocola xinjiangensis</name>
    <dbReference type="NCBI Taxonomy" id="485602"/>
    <lineage>
        <taxon>Bacteria</taxon>
        <taxon>Bacillati</taxon>
        <taxon>Actinomycetota</taxon>
        <taxon>Actinomycetes</taxon>
        <taxon>Pseudonocardiales</taxon>
        <taxon>Pseudonocardiaceae</taxon>
    </lineage>
</organism>
<name>A0A7Z0WI05_9PSEU</name>
<evidence type="ECO:0000313" key="4">
    <source>
        <dbReference type="EMBL" id="OLF07530.1"/>
    </source>
</evidence>
<gene>
    <name evidence="4" type="ORF">BLA60_26775</name>
</gene>
<evidence type="ECO:0000256" key="1">
    <source>
        <dbReference type="ARBA" id="ARBA00001946"/>
    </source>
</evidence>
<dbReference type="GO" id="GO:0006753">
    <property type="term" value="P:nucleoside phosphate metabolic process"/>
    <property type="evidence" value="ECO:0007669"/>
    <property type="project" value="TreeGrafter"/>
</dbReference>
<dbReference type="OrthoDB" id="4206674at2"/>
<dbReference type="GO" id="GO:0005829">
    <property type="term" value="C:cytosol"/>
    <property type="evidence" value="ECO:0007669"/>
    <property type="project" value="TreeGrafter"/>
</dbReference>
<sequence>MVEPRWSRLSTTVVFTSPWLEVRRDDALRPDGSRTVYDHVVAPASVTVLALDGGGQVAVTRQWIYAHGQSQWRLPGGGVDRRDRDPLAAARRELREETGLRAVRWTRLGTIHCADSFTNHRDHAFVATGLIAGRQSLEPGESDLSVHWLAYDEVLALVLGGELPHAGSAFAVLSARVRGLGR</sequence>
<evidence type="ECO:0000256" key="2">
    <source>
        <dbReference type="ARBA" id="ARBA00022801"/>
    </source>
</evidence>
<keyword evidence="5" id="KW-1185">Reference proteome</keyword>
<dbReference type="PANTHER" id="PTHR11839">
    <property type="entry name" value="UDP/ADP-SUGAR PYROPHOSPHATASE"/>
    <property type="match status" value="1"/>
</dbReference>
<dbReference type="Gene3D" id="3.90.79.10">
    <property type="entry name" value="Nucleoside Triphosphate Pyrophosphohydrolase"/>
    <property type="match status" value="1"/>
</dbReference>
<dbReference type="GO" id="GO:0019693">
    <property type="term" value="P:ribose phosphate metabolic process"/>
    <property type="evidence" value="ECO:0007669"/>
    <property type="project" value="TreeGrafter"/>
</dbReference>
<protein>
    <submittedName>
        <fullName evidence="4">NUDIX hydrolase</fullName>
    </submittedName>
</protein>
<accession>A0A7Z0WI05</accession>
<evidence type="ECO:0000259" key="3">
    <source>
        <dbReference type="PROSITE" id="PS51462"/>
    </source>
</evidence>
<feature type="domain" description="Nudix hydrolase" evidence="3">
    <location>
        <begin position="41"/>
        <end position="171"/>
    </location>
</feature>
<reference evidence="4 5" key="1">
    <citation type="submission" date="2016-12" db="EMBL/GenBank/DDBJ databases">
        <title>The draft genome sequence of Actinophytocola xinjiangensis.</title>
        <authorList>
            <person name="Wang W."/>
            <person name="Yuan L."/>
        </authorList>
    </citation>
    <scope>NUCLEOTIDE SEQUENCE [LARGE SCALE GENOMIC DNA]</scope>
    <source>
        <strain evidence="4 5">CGMCC 4.4663</strain>
    </source>
</reference>
<comment type="cofactor">
    <cofactor evidence="1">
        <name>Mg(2+)</name>
        <dbReference type="ChEBI" id="CHEBI:18420"/>
    </cofactor>
</comment>
<dbReference type="Proteomes" id="UP000185696">
    <property type="component" value="Unassembled WGS sequence"/>
</dbReference>
<keyword evidence="2 4" id="KW-0378">Hydrolase</keyword>
<dbReference type="EMBL" id="MSIF01000015">
    <property type="protein sequence ID" value="OLF07530.1"/>
    <property type="molecule type" value="Genomic_DNA"/>
</dbReference>
<dbReference type="InterPro" id="IPR015797">
    <property type="entry name" value="NUDIX_hydrolase-like_dom_sf"/>
</dbReference>
<dbReference type="RefSeq" id="WP_075135770.1">
    <property type="nucleotide sequence ID" value="NZ_MSIF01000015.1"/>
</dbReference>
<dbReference type="GO" id="GO:0016787">
    <property type="term" value="F:hydrolase activity"/>
    <property type="evidence" value="ECO:0007669"/>
    <property type="project" value="UniProtKB-KW"/>
</dbReference>
<proteinExistence type="predicted"/>
<dbReference type="SUPFAM" id="SSF55811">
    <property type="entry name" value="Nudix"/>
    <property type="match status" value="1"/>
</dbReference>
<comment type="caution">
    <text evidence="4">The sequence shown here is derived from an EMBL/GenBank/DDBJ whole genome shotgun (WGS) entry which is preliminary data.</text>
</comment>
<dbReference type="PANTHER" id="PTHR11839:SF18">
    <property type="entry name" value="NUDIX HYDROLASE DOMAIN-CONTAINING PROTEIN"/>
    <property type="match status" value="1"/>
</dbReference>